<accession>A0A7L7KSY5</accession>
<comment type="function">
    <text evidence="2 7">Synthesizes alpha-1,4-glucan chains using ADP-glucose.</text>
</comment>
<dbReference type="RefSeq" id="WP_258877627.1">
    <property type="nucleotide sequence ID" value="NZ_CP048914.1"/>
</dbReference>
<feature type="domain" description="Glycosyl transferase family 1" evidence="8">
    <location>
        <begin position="285"/>
        <end position="443"/>
    </location>
</feature>
<dbReference type="Gene3D" id="3.40.50.2000">
    <property type="entry name" value="Glycogen Phosphorylase B"/>
    <property type="match status" value="2"/>
</dbReference>
<keyword evidence="11" id="KW-1185">Reference proteome</keyword>
<name>A0A7L7KSY5_9MOLU</name>
<dbReference type="SUPFAM" id="SSF53756">
    <property type="entry name" value="UDP-Glycosyltransferase/glycogen phosphorylase"/>
    <property type="match status" value="1"/>
</dbReference>
<feature type="domain" description="Starch synthase catalytic" evidence="9">
    <location>
        <begin position="2"/>
        <end position="233"/>
    </location>
</feature>
<keyword evidence="6 7" id="KW-0320">Glycogen biosynthesis</keyword>
<dbReference type="GO" id="GO:0005978">
    <property type="term" value="P:glycogen biosynthetic process"/>
    <property type="evidence" value="ECO:0007669"/>
    <property type="project" value="UniProtKB-UniRule"/>
</dbReference>
<evidence type="ECO:0000256" key="5">
    <source>
        <dbReference type="ARBA" id="ARBA00022679"/>
    </source>
</evidence>
<dbReference type="Proteomes" id="UP000514720">
    <property type="component" value="Chromosome"/>
</dbReference>
<evidence type="ECO:0000256" key="7">
    <source>
        <dbReference type="HAMAP-Rule" id="MF_00484"/>
    </source>
</evidence>
<organism evidence="10 11">
    <name type="scientific">Candidatus Xianfuyuplasma coldseepsis</name>
    <dbReference type="NCBI Taxonomy" id="2782163"/>
    <lineage>
        <taxon>Bacteria</taxon>
        <taxon>Bacillati</taxon>
        <taxon>Mycoplasmatota</taxon>
        <taxon>Mollicutes</taxon>
        <taxon>Candidatus Izemoplasmatales</taxon>
        <taxon>Candidatus Izemoplasmataceae</taxon>
        <taxon>Candidatus Xianfuyuplasma</taxon>
    </lineage>
</organism>
<evidence type="ECO:0000256" key="4">
    <source>
        <dbReference type="ARBA" id="ARBA00022676"/>
    </source>
</evidence>
<dbReference type="GO" id="GO:0004373">
    <property type="term" value="F:alpha-1,4-glucan glucosyltransferase (UDP-glucose donor) activity"/>
    <property type="evidence" value="ECO:0007669"/>
    <property type="project" value="InterPro"/>
</dbReference>
<dbReference type="PANTHER" id="PTHR45825:SF11">
    <property type="entry name" value="ALPHA AMYLASE DOMAIN-CONTAINING PROTEIN"/>
    <property type="match status" value="1"/>
</dbReference>
<evidence type="ECO:0000256" key="6">
    <source>
        <dbReference type="ARBA" id="ARBA00023056"/>
    </source>
</evidence>
<comment type="catalytic activity">
    <reaction evidence="1 7">
        <text>[(1-&gt;4)-alpha-D-glucosyl](n) + ADP-alpha-D-glucose = [(1-&gt;4)-alpha-D-glucosyl](n+1) + ADP + H(+)</text>
        <dbReference type="Rhea" id="RHEA:18189"/>
        <dbReference type="Rhea" id="RHEA-COMP:9584"/>
        <dbReference type="Rhea" id="RHEA-COMP:9587"/>
        <dbReference type="ChEBI" id="CHEBI:15378"/>
        <dbReference type="ChEBI" id="CHEBI:15444"/>
        <dbReference type="ChEBI" id="CHEBI:57498"/>
        <dbReference type="ChEBI" id="CHEBI:456216"/>
        <dbReference type="EC" id="2.4.1.21"/>
    </reaction>
</comment>
<dbReference type="NCBIfam" id="TIGR02095">
    <property type="entry name" value="glgA"/>
    <property type="match status" value="1"/>
</dbReference>
<evidence type="ECO:0000313" key="10">
    <source>
        <dbReference type="EMBL" id="QMS85817.1"/>
    </source>
</evidence>
<dbReference type="Pfam" id="PF00534">
    <property type="entry name" value="Glycos_transf_1"/>
    <property type="match status" value="1"/>
</dbReference>
<evidence type="ECO:0000256" key="2">
    <source>
        <dbReference type="ARBA" id="ARBA00002764"/>
    </source>
</evidence>
<protein>
    <recommendedName>
        <fullName evidence="7">Glycogen synthase</fullName>
        <ecNumber evidence="7">2.4.1.21</ecNumber>
    </recommendedName>
    <alternativeName>
        <fullName evidence="7">Starch [bacterial glycogen] synthase</fullName>
    </alternativeName>
</protein>
<evidence type="ECO:0000256" key="3">
    <source>
        <dbReference type="ARBA" id="ARBA00010281"/>
    </source>
</evidence>
<gene>
    <name evidence="7 10" type="primary">glgA</name>
    <name evidence="10" type="ORF">G4Z02_08685</name>
</gene>
<dbReference type="Pfam" id="PF08323">
    <property type="entry name" value="Glyco_transf_5"/>
    <property type="match status" value="1"/>
</dbReference>
<comment type="similarity">
    <text evidence="3 7">Belongs to the glycosyltransferase 1 family. Bacterial/plant glycogen synthase subfamily.</text>
</comment>
<dbReference type="EMBL" id="CP048914">
    <property type="protein sequence ID" value="QMS85817.1"/>
    <property type="molecule type" value="Genomic_DNA"/>
</dbReference>
<dbReference type="KEGG" id="xcl:G4Z02_08685"/>
<proteinExistence type="inferred from homology"/>
<evidence type="ECO:0000313" key="11">
    <source>
        <dbReference type="Proteomes" id="UP000514720"/>
    </source>
</evidence>
<sequence length="474" mass="54889">MKVLFVGSEATPFSKTGGLADVLGSLPKALTSLGVDARVVVPKHMWTKEKYHDLLEPVCHYRVVVGPKKEYAGIEKTVYDGVTFYFVDNEYYFGYRNTLYGHYDDGERYGFFNNAVLQMLAEIDFYPDIIHCNDWQSGLIPYLLQQKYRNKQKYASIKTIMTIHNIAYQGRFSKELMPYLDVEYSSALEFENVINFLKCGIVTADYVTTVSETYANEILYDYFGYGMHSVLRERTDRLRGIVNGVDYDVFNPKVDSKIFYNYSLYNYVKGKRTNKETLREYYQLARNKRPMIGMVSRLTEAKGFDLVMEVLEPLIANDEIQFVLLGSGDYAIEEYFNNLRLNYPEQVGVYIGYNDEMARKIYAGVDMFLMPSRFEPCGLAQLISLKYGTVPIVRKTGGLRDTIEIYNKYTGEGTGFGFENYDAGDMLYAINNALEVYGDQRSWKDLVKRCMEQDFSWEESAKKYITLYHDVKEI</sequence>
<dbReference type="UniPathway" id="UPA00164"/>
<feature type="binding site" evidence="7">
    <location>
        <position position="15"/>
    </location>
    <ligand>
        <name>ADP-alpha-D-glucose</name>
        <dbReference type="ChEBI" id="CHEBI:57498"/>
    </ligand>
</feature>
<dbReference type="PANTHER" id="PTHR45825">
    <property type="entry name" value="GRANULE-BOUND STARCH SYNTHASE 1, CHLOROPLASTIC/AMYLOPLASTIC"/>
    <property type="match status" value="1"/>
</dbReference>
<evidence type="ECO:0000259" key="9">
    <source>
        <dbReference type="Pfam" id="PF08323"/>
    </source>
</evidence>
<keyword evidence="5 7" id="KW-0808">Transferase</keyword>
<keyword evidence="4 7" id="KW-0328">Glycosyltransferase</keyword>
<dbReference type="NCBIfam" id="NF001898">
    <property type="entry name" value="PRK00654.1-1"/>
    <property type="match status" value="1"/>
</dbReference>
<dbReference type="EC" id="2.4.1.21" evidence="7"/>
<dbReference type="InterPro" id="IPR013534">
    <property type="entry name" value="Starch_synth_cat_dom"/>
</dbReference>
<dbReference type="CDD" id="cd03791">
    <property type="entry name" value="GT5_Glycogen_synthase_DULL1-like"/>
    <property type="match status" value="1"/>
</dbReference>
<comment type="pathway">
    <text evidence="7">Glycan biosynthesis; glycogen biosynthesis.</text>
</comment>
<dbReference type="HAMAP" id="MF_00484">
    <property type="entry name" value="Glycogen_synth"/>
    <property type="match status" value="1"/>
</dbReference>
<dbReference type="InterPro" id="IPR001296">
    <property type="entry name" value="Glyco_trans_1"/>
</dbReference>
<evidence type="ECO:0000256" key="1">
    <source>
        <dbReference type="ARBA" id="ARBA00001478"/>
    </source>
</evidence>
<reference evidence="10 11" key="1">
    <citation type="submission" date="2020-02" db="EMBL/GenBank/DDBJ databases">
        <authorList>
            <person name="Zheng R.K."/>
            <person name="Sun C.M."/>
        </authorList>
    </citation>
    <scope>NUCLEOTIDE SEQUENCE [LARGE SCALE GENOMIC DNA]</scope>
    <source>
        <strain evidence="11">zrk13</strain>
    </source>
</reference>
<dbReference type="GO" id="GO:0009011">
    <property type="term" value="F:alpha-1,4-glucan glucosyltransferase (ADP-glucose donor) activity"/>
    <property type="evidence" value="ECO:0007669"/>
    <property type="project" value="UniProtKB-UniRule"/>
</dbReference>
<dbReference type="InterPro" id="IPR011835">
    <property type="entry name" value="GS/SS"/>
</dbReference>
<evidence type="ECO:0000259" key="8">
    <source>
        <dbReference type="Pfam" id="PF00534"/>
    </source>
</evidence>
<dbReference type="AlphaFoldDB" id="A0A7L7KSY5"/>